<dbReference type="InterPro" id="IPR037066">
    <property type="entry name" value="Plug_dom_sf"/>
</dbReference>
<keyword evidence="16" id="KW-1185">Reference proteome</keyword>
<evidence type="ECO:0000256" key="2">
    <source>
        <dbReference type="ARBA" id="ARBA00022448"/>
    </source>
</evidence>
<sequence length="901" mass="99375">MKRCQLATVIGAMMATALPTAVFAEEAEAEEVERIEVTGSRIQRIDMEGASPVTVLNADELKDQGFATVGDALRSSNLNAFGSWGGGANNGWSSQATVRLKGASSNHTLTLLDGHRMAKSPVLDGGASNINTIPMAAVDRIEILTDGASAIYGTDAIAGVVNVILKKDFEGVMFEGRLEEPDRDGGGNSNSLSFTGGLSSDKGNLVFTIEHYEQDKIMMKDRWFANARVLPGGDPTVQQDWTNISGTGRVLQQGAAGGWMWSHPFENEDLTCADVYGDRFIGVLDDANYPGDTLCGYDYAQTAALSAGVKRNNTLIHYNYELTDNIELTARAYWAANETLDLSAPVPVSNEFKIPQGLPAYTTAEGIELRELVADPDAGMSFRFDTAGNRRAEHYDNIFDYLLALNGTHGDITWDFAANYNRYTNHTWGTGYILTENLGDLVGYWDEEANEFVGWDPRDPNSEMPGGAAANFDKRRQASYLDISGGFSVPLFELPGGDVSMYLGAAYREEELDSKVDALAEAGKIKGGNGGSGGVGERDVKAAFFELMVPIIEDLELNVAGRYDDYSDFGSTFNPQVSIRYNVLDSLLVRASWGEGFRAPTLSDLYKGETESYGWVKNYVGCYENGEDISSCGQWESSVRSVTAGNKELQPEESESYNIGIVYEPLDNMSISIDYWKLETDGLIETIAADEIVKTQAILNQIADEAGQPRVGVDVIYPGASVELGGNGRLKNVTLVTANLGMSEREGTDVNFNYSQETAFGDFDLDINWSHYITYKDTYTSQGVQIVSDDWTGREDYPDDRINLTLSYTYGDHSLTYFANYIDEQKSWDLVSDDSDEFYYVDSITYQNITYSWNMPWNNRLSLGVYNLGDEDPKFQKNGDYNGSLYDERGRTYWVSFQQTF</sequence>
<evidence type="ECO:0000259" key="14">
    <source>
        <dbReference type="Pfam" id="PF07715"/>
    </source>
</evidence>
<dbReference type="PANTHER" id="PTHR47234:SF2">
    <property type="entry name" value="TONB-DEPENDENT RECEPTOR"/>
    <property type="match status" value="1"/>
</dbReference>
<dbReference type="RefSeq" id="WP_136863478.1">
    <property type="nucleotide sequence ID" value="NZ_SWCJ01000007.1"/>
</dbReference>
<protein>
    <submittedName>
        <fullName evidence="15">TonB-dependent receptor</fullName>
    </submittedName>
</protein>
<dbReference type="Pfam" id="PF00593">
    <property type="entry name" value="TonB_dep_Rec_b-barrel"/>
    <property type="match status" value="1"/>
</dbReference>
<dbReference type="GO" id="GO:0009279">
    <property type="term" value="C:cell outer membrane"/>
    <property type="evidence" value="ECO:0007669"/>
    <property type="project" value="UniProtKB-SubCell"/>
</dbReference>
<dbReference type="Gene3D" id="2.40.170.20">
    <property type="entry name" value="TonB-dependent receptor, beta-barrel domain"/>
    <property type="match status" value="1"/>
</dbReference>
<reference evidence="15 16" key="1">
    <citation type="submission" date="2019-04" db="EMBL/GenBank/DDBJ databases">
        <authorList>
            <person name="Hwang J.C."/>
        </authorList>
    </citation>
    <scope>NUCLEOTIDE SEQUENCE [LARGE SCALE GENOMIC DNA]</scope>
    <source>
        <strain evidence="15 16">IMCC35002</strain>
    </source>
</reference>
<organism evidence="15 16">
    <name type="scientific">Ferrimonas aestuarii</name>
    <dbReference type="NCBI Taxonomy" id="2569539"/>
    <lineage>
        <taxon>Bacteria</taxon>
        <taxon>Pseudomonadati</taxon>
        <taxon>Pseudomonadota</taxon>
        <taxon>Gammaproteobacteria</taxon>
        <taxon>Alteromonadales</taxon>
        <taxon>Ferrimonadaceae</taxon>
        <taxon>Ferrimonas</taxon>
    </lineage>
</organism>
<feature type="short sequence motif" description="TonB C-terminal box" evidence="10">
    <location>
        <begin position="884"/>
        <end position="901"/>
    </location>
</feature>
<feature type="domain" description="TonB-dependent receptor-like beta-barrel" evidence="13">
    <location>
        <begin position="391"/>
        <end position="868"/>
    </location>
</feature>
<comment type="caution">
    <text evidence="15">The sequence shown here is derived from an EMBL/GenBank/DDBJ whole genome shotgun (WGS) entry which is preliminary data.</text>
</comment>
<proteinExistence type="inferred from homology"/>
<keyword evidence="15" id="KW-0675">Receptor</keyword>
<evidence type="ECO:0000256" key="5">
    <source>
        <dbReference type="ARBA" id="ARBA00022729"/>
    </source>
</evidence>
<dbReference type="AlphaFoldDB" id="A0A4U1BMC7"/>
<evidence type="ECO:0000256" key="1">
    <source>
        <dbReference type="ARBA" id="ARBA00004571"/>
    </source>
</evidence>
<evidence type="ECO:0000256" key="11">
    <source>
        <dbReference type="RuleBase" id="RU003357"/>
    </source>
</evidence>
<dbReference type="Proteomes" id="UP000305675">
    <property type="component" value="Unassembled WGS sequence"/>
</dbReference>
<comment type="subcellular location">
    <subcellularLocation>
        <location evidence="1 9">Cell outer membrane</location>
        <topology evidence="1 9">Multi-pass membrane protein</topology>
    </subcellularLocation>
</comment>
<evidence type="ECO:0000313" key="16">
    <source>
        <dbReference type="Proteomes" id="UP000305675"/>
    </source>
</evidence>
<dbReference type="InterPro" id="IPR010917">
    <property type="entry name" value="TonB_rcpt_CS"/>
</dbReference>
<dbReference type="PROSITE" id="PS01156">
    <property type="entry name" value="TONB_DEPENDENT_REC_2"/>
    <property type="match status" value="1"/>
</dbReference>
<keyword evidence="6 11" id="KW-0798">TonB box</keyword>
<dbReference type="OrthoDB" id="176248at2"/>
<evidence type="ECO:0000256" key="12">
    <source>
        <dbReference type="SAM" id="SignalP"/>
    </source>
</evidence>
<evidence type="ECO:0000256" key="7">
    <source>
        <dbReference type="ARBA" id="ARBA00023136"/>
    </source>
</evidence>
<evidence type="ECO:0000256" key="6">
    <source>
        <dbReference type="ARBA" id="ARBA00023077"/>
    </source>
</evidence>
<keyword evidence="2 9" id="KW-0813">Transport</keyword>
<feature type="chain" id="PRO_5020196431" evidence="12">
    <location>
        <begin position="25"/>
        <end position="901"/>
    </location>
</feature>
<evidence type="ECO:0000256" key="9">
    <source>
        <dbReference type="PROSITE-ProRule" id="PRU01360"/>
    </source>
</evidence>
<evidence type="ECO:0000256" key="4">
    <source>
        <dbReference type="ARBA" id="ARBA00022692"/>
    </source>
</evidence>
<dbReference type="SUPFAM" id="SSF56935">
    <property type="entry name" value="Porins"/>
    <property type="match status" value="1"/>
</dbReference>
<keyword evidence="7 9" id="KW-0472">Membrane</keyword>
<name>A0A4U1BMC7_9GAMM</name>
<feature type="signal peptide" evidence="12">
    <location>
        <begin position="1"/>
        <end position="24"/>
    </location>
</feature>
<accession>A0A4U1BMC7</accession>
<evidence type="ECO:0000259" key="13">
    <source>
        <dbReference type="Pfam" id="PF00593"/>
    </source>
</evidence>
<keyword evidence="4 9" id="KW-0812">Transmembrane</keyword>
<keyword evidence="5 12" id="KW-0732">Signal</keyword>
<evidence type="ECO:0000256" key="8">
    <source>
        <dbReference type="ARBA" id="ARBA00023237"/>
    </source>
</evidence>
<dbReference type="PROSITE" id="PS52016">
    <property type="entry name" value="TONB_DEPENDENT_REC_3"/>
    <property type="match status" value="1"/>
</dbReference>
<keyword evidence="3 9" id="KW-1134">Transmembrane beta strand</keyword>
<dbReference type="InterPro" id="IPR039426">
    <property type="entry name" value="TonB-dep_rcpt-like"/>
</dbReference>
<gene>
    <name evidence="15" type="ORF">FCL42_11025</name>
</gene>
<evidence type="ECO:0000256" key="10">
    <source>
        <dbReference type="PROSITE-ProRule" id="PRU10144"/>
    </source>
</evidence>
<dbReference type="InterPro" id="IPR000531">
    <property type="entry name" value="Beta-barrel_TonB"/>
</dbReference>
<feature type="domain" description="TonB-dependent receptor plug" evidence="14">
    <location>
        <begin position="48"/>
        <end position="160"/>
    </location>
</feature>
<evidence type="ECO:0000313" key="15">
    <source>
        <dbReference type="EMBL" id="TKB54678.1"/>
    </source>
</evidence>
<dbReference type="PANTHER" id="PTHR47234">
    <property type="match status" value="1"/>
</dbReference>
<evidence type="ECO:0000256" key="3">
    <source>
        <dbReference type="ARBA" id="ARBA00022452"/>
    </source>
</evidence>
<dbReference type="Gene3D" id="2.170.130.10">
    <property type="entry name" value="TonB-dependent receptor, plug domain"/>
    <property type="match status" value="1"/>
</dbReference>
<dbReference type="EMBL" id="SWCJ01000007">
    <property type="protein sequence ID" value="TKB54678.1"/>
    <property type="molecule type" value="Genomic_DNA"/>
</dbReference>
<keyword evidence="8 9" id="KW-0998">Cell outer membrane</keyword>
<dbReference type="InterPro" id="IPR012910">
    <property type="entry name" value="Plug_dom"/>
</dbReference>
<dbReference type="Pfam" id="PF07715">
    <property type="entry name" value="Plug"/>
    <property type="match status" value="1"/>
</dbReference>
<dbReference type="InterPro" id="IPR036942">
    <property type="entry name" value="Beta-barrel_TonB_sf"/>
</dbReference>
<comment type="similarity">
    <text evidence="9 11">Belongs to the TonB-dependent receptor family.</text>
</comment>